<sequence>REEHIESSVTRMMTVIDLGHNAQEHHNKLLKSPLRQMVVVPLDQNFLEDIAGKLREY</sequence>
<dbReference type="Proteomes" id="UP001202328">
    <property type="component" value="Unassembled WGS sequence"/>
</dbReference>
<proteinExistence type="predicted"/>
<accession>A0AAD4XZ23</accession>
<feature type="non-terminal residue" evidence="1">
    <location>
        <position position="57"/>
    </location>
</feature>
<evidence type="ECO:0000313" key="1">
    <source>
        <dbReference type="EMBL" id="KAI3959811.1"/>
    </source>
</evidence>
<dbReference type="AlphaFoldDB" id="A0AAD4XZ23"/>
<organism evidence="1 2">
    <name type="scientific">Papaver atlanticum</name>
    <dbReference type="NCBI Taxonomy" id="357466"/>
    <lineage>
        <taxon>Eukaryota</taxon>
        <taxon>Viridiplantae</taxon>
        <taxon>Streptophyta</taxon>
        <taxon>Embryophyta</taxon>
        <taxon>Tracheophyta</taxon>
        <taxon>Spermatophyta</taxon>
        <taxon>Magnoliopsida</taxon>
        <taxon>Ranunculales</taxon>
        <taxon>Papaveraceae</taxon>
        <taxon>Papaveroideae</taxon>
        <taxon>Papaver</taxon>
    </lineage>
</organism>
<reference evidence="1" key="1">
    <citation type="submission" date="2022-04" db="EMBL/GenBank/DDBJ databases">
        <title>A functionally conserved STORR gene fusion in Papaver species that diverged 16.8 million years ago.</title>
        <authorList>
            <person name="Catania T."/>
        </authorList>
    </citation>
    <scope>NUCLEOTIDE SEQUENCE</scope>
    <source>
        <strain evidence="1">S-188037</strain>
    </source>
</reference>
<comment type="caution">
    <text evidence="1">The sequence shown here is derived from an EMBL/GenBank/DDBJ whole genome shotgun (WGS) entry which is preliminary data.</text>
</comment>
<gene>
    <name evidence="1" type="ORF">MKW98_029848</name>
</gene>
<keyword evidence="2" id="KW-1185">Reference proteome</keyword>
<feature type="non-terminal residue" evidence="1">
    <location>
        <position position="1"/>
    </location>
</feature>
<name>A0AAD4XZ23_9MAGN</name>
<evidence type="ECO:0000313" key="2">
    <source>
        <dbReference type="Proteomes" id="UP001202328"/>
    </source>
</evidence>
<protein>
    <submittedName>
        <fullName evidence="1">Uncharacterized protein</fullName>
    </submittedName>
</protein>
<dbReference type="EMBL" id="JAJJMB010000969">
    <property type="protein sequence ID" value="KAI3959811.1"/>
    <property type="molecule type" value="Genomic_DNA"/>
</dbReference>